<sequence>MSNFNHILSRSLGDIDMVKRKGFRIKSIVNAIVLLTVVATMVISSFIAYGSEKQSLTRMTFQMNQVYADKISETVNSLFQNMKQSLAVSGEYLASDLNRSDMHEQLVLFQRSQGSFNSVFLIDKDGKLIEGSNVKREDIGKLIDSEGTQQALAERVPLVSEPYMSLTTQKLIVMVSHPLTDTKGQYLGFIGGSIRLHETNIFQTVLGSALDKSNGSYAYVVSSSGNLLYHPDDSRIGEKVVGNQVIDDIIAGKSGSKRVVNSKGLDLLASYAYIQETGWGIVAQTPTEVVLSSARTLVLKMALYILPALLLFMVVIYWVIGKISEPLSKLSDFASRLSPNQSEGDALPRIHALNYEANELHKAFGRAVRHFRYQFDSLSLEAQTDPLTGLFNRRTLDRFVKSWINQNIAFSLMIMDLDNFKLVNDTFGHDKGDDVLRYLANSLPRLLDNRAVRCRFGGEEFVVLIPSEDSDAAELDAERIRKYMAETVSPTGNPVTLSIGVTHFPGFARDAEELFRLADGALYRAKRLGRNRVEIANGAELEDKTS</sequence>
<evidence type="ECO:0000256" key="3">
    <source>
        <dbReference type="ARBA" id="ARBA00022692"/>
    </source>
</evidence>
<dbReference type="GO" id="GO:0052621">
    <property type="term" value="F:diguanylate cyclase activity"/>
    <property type="evidence" value="ECO:0007669"/>
    <property type="project" value="TreeGrafter"/>
</dbReference>
<dbReference type="PANTHER" id="PTHR45138">
    <property type="entry name" value="REGULATORY COMPONENTS OF SENSORY TRANSDUCTION SYSTEM"/>
    <property type="match status" value="1"/>
</dbReference>
<keyword evidence="2" id="KW-1003">Cell membrane</keyword>
<dbReference type="AlphaFoldDB" id="A0A7G5C3H3"/>
<keyword evidence="3 6" id="KW-0812">Transmembrane</keyword>
<dbReference type="InterPro" id="IPR029787">
    <property type="entry name" value="Nucleotide_cyclase"/>
</dbReference>
<dbReference type="SUPFAM" id="SSF103190">
    <property type="entry name" value="Sensory domain-like"/>
    <property type="match status" value="2"/>
</dbReference>
<dbReference type="GO" id="GO:1902201">
    <property type="term" value="P:negative regulation of bacterial-type flagellum-dependent cell motility"/>
    <property type="evidence" value="ECO:0007669"/>
    <property type="project" value="TreeGrafter"/>
</dbReference>
<name>A0A7G5C3H3_9BACL</name>
<dbReference type="GO" id="GO:0043709">
    <property type="term" value="P:cell adhesion involved in single-species biofilm formation"/>
    <property type="evidence" value="ECO:0007669"/>
    <property type="project" value="TreeGrafter"/>
</dbReference>
<dbReference type="FunFam" id="3.30.70.270:FF:000001">
    <property type="entry name" value="Diguanylate cyclase domain protein"/>
    <property type="match status" value="1"/>
</dbReference>
<evidence type="ECO:0000256" key="5">
    <source>
        <dbReference type="ARBA" id="ARBA00023136"/>
    </source>
</evidence>
<dbReference type="CDD" id="cd18773">
    <property type="entry name" value="PDC1_HK_sensor"/>
    <property type="match status" value="1"/>
</dbReference>
<keyword evidence="9" id="KW-1185">Reference proteome</keyword>
<dbReference type="KEGG" id="cchl:FPL14_23225"/>
<feature type="domain" description="GGDEF" evidence="7">
    <location>
        <begin position="408"/>
        <end position="538"/>
    </location>
</feature>
<reference evidence="8 9" key="1">
    <citation type="submission" date="2019-07" db="EMBL/GenBank/DDBJ databases">
        <authorList>
            <person name="Kim J.K."/>
            <person name="Cheong H.-M."/>
            <person name="Choi Y."/>
            <person name="Hwang K.J."/>
            <person name="Lee S."/>
            <person name="Choi C."/>
        </authorList>
    </citation>
    <scope>NUCLEOTIDE SEQUENCE [LARGE SCALE GENOMIC DNA]</scope>
    <source>
        <strain evidence="8 9">KS 22</strain>
    </source>
</reference>
<dbReference type="EMBL" id="CP041969">
    <property type="protein sequence ID" value="QMV43757.1"/>
    <property type="molecule type" value="Genomic_DNA"/>
</dbReference>
<keyword evidence="4 6" id="KW-1133">Transmembrane helix</keyword>
<dbReference type="SUPFAM" id="SSF55073">
    <property type="entry name" value="Nucleotide cyclase"/>
    <property type="match status" value="1"/>
</dbReference>
<comment type="subcellular location">
    <subcellularLocation>
        <location evidence="1">Cell membrane</location>
        <topology evidence="1">Multi-pass membrane protein</topology>
    </subcellularLocation>
</comment>
<dbReference type="CDD" id="cd12912">
    <property type="entry name" value="PDC2_MCP_like"/>
    <property type="match status" value="1"/>
</dbReference>
<dbReference type="Pfam" id="PF00990">
    <property type="entry name" value="GGDEF"/>
    <property type="match status" value="1"/>
</dbReference>
<dbReference type="InterPro" id="IPR050469">
    <property type="entry name" value="Diguanylate_Cyclase"/>
</dbReference>
<dbReference type="SMART" id="SM00267">
    <property type="entry name" value="GGDEF"/>
    <property type="match status" value="1"/>
</dbReference>
<evidence type="ECO:0000256" key="4">
    <source>
        <dbReference type="ARBA" id="ARBA00022989"/>
    </source>
</evidence>
<evidence type="ECO:0000256" key="2">
    <source>
        <dbReference type="ARBA" id="ARBA00022475"/>
    </source>
</evidence>
<dbReference type="NCBIfam" id="TIGR00254">
    <property type="entry name" value="GGDEF"/>
    <property type="match status" value="1"/>
</dbReference>
<evidence type="ECO:0000256" key="6">
    <source>
        <dbReference type="SAM" id="Phobius"/>
    </source>
</evidence>
<dbReference type="CDD" id="cd01949">
    <property type="entry name" value="GGDEF"/>
    <property type="match status" value="1"/>
</dbReference>
<evidence type="ECO:0000259" key="7">
    <source>
        <dbReference type="PROSITE" id="PS50887"/>
    </source>
</evidence>
<dbReference type="PANTHER" id="PTHR45138:SF9">
    <property type="entry name" value="DIGUANYLATE CYCLASE DGCM-RELATED"/>
    <property type="match status" value="1"/>
</dbReference>
<dbReference type="InterPro" id="IPR033479">
    <property type="entry name" value="dCache_1"/>
</dbReference>
<dbReference type="InterPro" id="IPR029151">
    <property type="entry name" value="Sensor-like_sf"/>
</dbReference>
<accession>A0A7G5C3H3</accession>
<dbReference type="InterPro" id="IPR043128">
    <property type="entry name" value="Rev_trsase/Diguanyl_cyclase"/>
</dbReference>
<proteinExistence type="predicted"/>
<protein>
    <submittedName>
        <fullName evidence="8">Diguanylate cyclase</fullName>
    </submittedName>
</protein>
<dbReference type="PROSITE" id="PS50887">
    <property type="entry name" value="GGDEF"/>
    <property type="match status" value="1"/>
</dbReference>
<dbReference type="Gene3D" id="3.30.450.20">
    <property type="entry name" value="PAS domain"/>
    <property type="match status" value="2"/>
</dbReference>
<evidence type="ECO:0000256" key="1">
    <source>
        <dbReference type="ARBA" id="ARBA00004651"/>
    </source>
</evidence>
<dbReference type="Pfam" id="PF02743">
    <property type="entry name" value="dCache_1"/>
    <property type="match status" value="1"/>
</dbReference>
<dbReference type="InterPro" id="IPR000160">
    <property type="entry name" value="GGDEF_dom"/>
</dbReference>
<dbReference type="Proteomes" id="UP000515679">
    <property type="component" value="Chromosome"/>
</dbReference>
<evidence type="ECO:0000313" key="9">
    <source>
        <dbReference type="Proteomes" id="UP000515679"/>
    </source>
</evidence>
<feature type="transmembrane region" description="Helical" evidence="6">
    <location>
        <begin position="27"/>
        <end position="49"/>
    </location>
</feature>
<dbReference type="GO" id="GO:0005886">
    <property type="term" value="C:plasma membrane"/>
    <property type="evidence" value="ECO:0007669"/>
    <property type="project" value="UniProtKB-SubCell"/>
</dbReference>
<keyword evidence="5 6" id="KW-0472">Membrane</keyword>
<dbReference type="Gene3D" id="3.30.70.270">
    <property type="match status" value="1"/>
</dbReference>
<organism evidence="8 9">
    <name type="scientific">Cohnella cholangitidis</name>
    <dbReference type="NCBI Taxonomy" id="2598458"/>
    <lineage>
        <taxon>Bacteria</taxon>
        <taxon>Bacillati</taxon>
        <taxon>Bacillota</taxon>
        <taxon>Bacilli</taxon>
        <taxon>Bacillales</taxon>
        <taxon>Paenibacillaceae</taxon>
        <taxon>Cohnella</taxon>
    </lineage>
</organism>
<gene>
    <name evidence="8" type="ORF">FPL14_23225</name>
</gene>
<evidence type="ECO:0000313" key="8">
    <source>
        <dbReference type="EMBL" id="QMV43757.1"/>
    </source>
</evidence>
<feature type="transmembrane region" description="Helical" evidence="6">
    <location>
        <begin position="301"/>
        <end position="320"/>
    </location>
</feature>